<feature type="signal peptide" evidence="2">
    <location>
        <begin position="1"/>
        <end position="20"/>
    </location>
</feature>
<sequence>MRTPLALLAAAALFATASFAAPRPTPRERAPLTPLAPTDATRAAASTTGSACATHIDELPALLDDAVARATLEPLAVTFSRDAGEIAVLEDDGTFFYTNSGGQPLLDIAAVTRAFYRTHGDDYDQIAIYLSSGQSQWLGSPGALAAAWPLRNDTQGIGLNLYDAGAVFGSAARLQQVLTMNGLHRYPADVDASLGGGGDTFTTMDVLAHEFAHRWLAYTFVDSAGEESDALLGRDWQHWSFFADVDGSFMEGCGWAQVGPDTFVTDDASSRFGRLDQYLMGLRTHAEMDSVFVVNDPTDFDPPGTYIPISIPAVGIGCDGRATFWKVDDIERWNGPRVPDGAVAQRHWRVGFVLVTPRGVDATSADLAELENIRQRFPLTIAQGTEGRGSVDCSLDSRPGTLVIAPLPVPDREDAQPVAFRAAVGVKHGGLSLAADAGAVMLHWRAGESGPWNDVPLANASAPDSFALTLPSPGPGLVQWWLSATAGGGQLAAQWPAGGATAPARLRIGPDVTPPALRHTPVRAWSRERMPLPLLARVTDNLGLDSVWCELSVDGGAIARVNATAIGADSFTVNVGSNGWSALSRVAYRFVARDRAAARNLAFSNAAFDTARVVHDWVEDFENTSAWFHQNVSWAWRESWALDTTRSNPPGGTAWHSGRRDGSAYDPRTDGALYLPWIYAPGPGVTLSFDEWHDLEQANFMFAWDAARLEAFDGSAWIPVEPTPGYTHFMYGGGMPFALWSACWSGTSTDWTTRTLDLSPFAPGPAKLRLRMVTDDFIGGGGWWVDRVRVHWPDESIVGTPPVPVTRATCGAPWPSPTRGELRLPLTLPRAAHVRWTLHDVQGRTIATLHDGAAESGRLELVSRAPAAASPGLYFSRVSVDGHMLGTSRVVLIR</sequence>
<evidence type="ECO:0000313" key="3">
    <source>
        <dbReference type="EMBL" id="MBI5168085.1"/>
    </source>
</evidence>
<reference evidence="3" key="1">
    <citation type="submission" date="2020-07" db="EMBL/GenBank/DDBJ databases">
        <title>Huge and variable diversity of episymbiotic CPR bacteria and DPANN archaea in groundwater ecosystems.</title>
        <authorList>
            <person name="He C.Y."/>
            <person name="Keren R."/>
            <person name="Whittaker M."/>
            <person name="Farag I.F."/>
            <person name="Doudna J."/>
            <person name="Cate J.H.D."/>
            <person name="Banfield J.F."/>
        </authorList>
    </citation>
    <scope>NUCLEOTIDE SEQUENCE</scope>
    <source>
        <strain evidence="3">NC_groundwater_1813_Pr3_B-0.1um_71_17</strain>
    </source>
</reference>
<feature type="compositionally biased region" description="Low complexity" evidence="1">
    <location>
        <begin position="31"/>
        <end position="44"/>
    </location>
</feature>
<dbReference type="AlphaFoldDB" id="A0A933W0L5"/>
<evidence type="ECO:0000256" key="1">
    <source>
        <dbReference type="SAM" id="MobiDB-lite"/>
    </source>
</evidence>
<feature type="chain" id="PRO_5036767141" description="T9SS type A sorting domain-containing protein" evidence="2">
    <location>
        <begin position="21"/>
        <end position="894"/>
    </location>
</feature>
<evidence type="ECO:0000313" key="4">
    <source>
        <dbReference type="Proteomes" id="UP000696931"/>
    </source>
</evidence>
<evidence type="ECO:0000256" key="2">
    <source>
        <dbReference type="SAM" id="SignalP"/>
    </source>
</evidence>
<name>A0A933W0L5_UNCEI</name>
<protein>
    <recommendedName>
        <fullName evidence="5">T9SS type A sorting domain-containing protein</fullName>
    </recommendedName>
</protein>
<evidence type="ECO:0008006" key="5">
    <source>
        <dbReference type="Google" id="ProtNLM"/>
    </source>
</evidence>
<keyword evidence="2" id="KW-0732">Signal</keyword>
<dbReference type="Proteomes" id="UP000696931">
    <property type="component" value="Unassembled WGS sequence"/>
</dbReference>
<dbReference type="EMBL" id="JACRIW010000010">
    <property type="protein sequence ID" value="MBI5168085.1"/>
    <property type="molecule type" value="Genomic_DNA"/>
</dbReference>
<organism evidence="3 4">
    <name type="scientific">Eiseniibacteriota bacterium</name>
    <dbReference type="NCBI Taxonomy" id="2212470"/>
    <lineage>
        <taxon>Bacteria</taxon>
        <taxon>Candidatus Eiseniibacteriota</taxon>
    </lineage>
</organism>
<accession>A0A933W0L5</accession>
<feature type="region of interest" description="Disordered" evidence="1">
    <location>
        <begin position="23"/>
        <end position="44"/>
    </location>
</feature>
<proteinExistence type="predicted"/>
<comment type="caution">
    <text evidence="3">The sequence shown here is derived from an EMBL/GenBank/DDBJ whole genome shotgun (WGS) entry which is preliminary data.</text>
</comment>
<gene>
    <name evidence="3" type="ORF">HZA61_01215</name>
</gene>